<sequence>MPAVRTRRMLLHADRKLLTLQVEAAFLIWVGKGCQVCAVSQSKASAHIQQPNTDDPADAVCRSQPQNNSLRSKETQQPKPKALLCFPILQEEVLLFLCGKGKHPSCSPPPTFPENDAIEAPFVCGKREEERFDRGTSTDFRVECNRKVSLNLQSLDEKDGSSQSLS</sequence>
<evidence type="ECO:0000313" key="3">
    <source>
        <dbReference type="Proteomes" id="UP001214576"/>
    </source>
</evidence>
<comment type="caution">
    <text evidence="2">The sequence shown here is derived from an EMBL/GenBank/DDBJ whole genome shotgun (WGS) entry which is preliminary data.</text>
</comment>
<organism evidence="2 3">
    <name type="scientific">Ovis ammon polii</name>
    <dbReference type="NCBI Taxonomy" id="230172"/>
    <lineage>
        <taxon>Eukaryota</taxon>
        <taxon>Metazoa</taxon>
        <taxon>Chordata</taxon>
        <taxon>Craniata</taxon>
        <taxon>Vertebrata</taxon>
        <taxon>Euteleostomi</taxon>
        <taxon>Mammalia</taxon>
        <taxon>Eutheria</taxon>
        <taxon>Laurasiatheria</taxon>
        <taxon>Artiodactyla</taxon>
        <taxon>Ruminantia</taxon>
        <taxon>Pecora</taxon>
        <taxon>Bovidae</taxon>
        <taxon>Caprinae</taxon>
        <taxon>Ovis</taxon>
    </lineage>
</organism>
<reference evidence="2" key="1">
    <citation type="submission" date="2022-03" db="EMBL/GenBank/DDBJ databases">
        <title>Genomic analyses of argali, domestic sheep and their hybrids provide insights into chromosomal evolution, heterosis and genetic basis of agronomic traits.</title>
        <authorList>
            <person name="Li M."/>
        </authorList>
    </citation>
    <scope>NUCLEOTIDE SEQUENCE</scope>
    <source>
        <strain evidence="2">CAU-MHL-2022a</strain>
        <tissue evidence="2">Skin</tissue>
    </source>
</reference>
<evidence type="ECO:0000256" key="1">
    <source>
        <dbReference type="SAM" id="MobiDB-lite"/>
    </source>
</evidence>
<evidence type="ECO:0000313" key="2">
    <source>
        <dbReference type="EMBL" id="KAI4532153.1"/>
    </source>
</evidence>
<proteinExistence type="predicted"/>
<accession>A0AAD4Y2C3</accession>
<dbReference type="AlphaFoldDB" id="A0AAD4Y2C3"/>
<dbReference type="Proteomes" id="UP001214576">
    <property type="component" value="Unassembled WGS sequence"/>
</dbReference>
<feature type="region of interest" description="Disordered" evidence="1">
    <location>
        <begin position="46"/>
        <end position="78"/>
    </location>
</feature>
<name>A0AAD4Y2C3_OVIAM</name>
<gene>
    <name evidence="2" type="ORF">MG293_017418</name>
</gene>
<protein>
    <submittedName>
        <fullName evidence="2">Uncharacterized protein</fullName>
    </submittedName>
</protein>
<keyword evidence="3" id="KW-1185">Reference proteome</keyword>
<dbReference type="EMBL" id="JAKZEL010000022">
    <property type="protein sequence ID" value="KAI4532153.1"/>
    <property type="molecule type" value="Genomic_DNA"/>
</dbReference>